<dbReference type="InterPro" id="IPR050727">
    <property type="entry name" value="GH43_arabinanases"/>
</dbReference>
<keyword evidence="4" id="KW-1185">Reference proteome</keyword>
<evidence type="ECO:0000313" key="3">
    <source>
        <dbReference type="EMBL" id="KUO18841.1"/>
    </source>
</evidence>
<dbReference type="Pfam" id="PF05270">
    <property type="entry name" value="AbfB"/>
    <property type="match status" value="1"/>
</dbReference>
<keyword evidence="3" id="KW-0119">Carbohydrate metabolism</keyword>
<dbReference type="GO" id="GO:0046556">
    <property type="term" value="F:alpha-L-arabinofuranosidase activity"/>
    <property type="evidence" value="ECO:0007669"/>
    <property type="project" value="InterPro"/>
</dbReference>
<dbReference type="CDD" id="cd08983">
    <property type="entry name" value="GH43_Bt3655-like"/>
    <property type="match status" value="1"/>
</dbReference>
<keyword evidence="1" id="KW-0732">Signal</keyword>
<evidence type="ECO:0000313" key="4">
    <source>
        <dbReference type="Proteomes" id="UP000053260"/>
    </source>
</evidence>
<keyword evidence="3" id="KW-0378">Hydrolase</keyword>
<organism evidence="3 4">
    <name type="scientific">Streptomyces dysideae</name>
    <dbReference type="NCBI Taxonomy" id="909626"/>
    <lineage>
        <taxon>Bacteria</taxon>
        <taxon>Bacillati</taxon>
        <taxon>Actinomycetota</taxon>
        <taxon>Actinomycetes</taxon>
        <taxon>Kitasatosporales</taxon>
        <taxon>Streptomycetaceae</taxon>
        <taxon>Streptomyces</taxon>
    </lineage>
</organism>
<keyword evidence="3" id="KW-0624">Polysaccharide degradation</keyword>
<dbReference type="GO" id="GO:0045493">
    <property type="term" value="P:xylan catabolic process"/>
    <property type="evidence" value="ECO:0007669"/>
    <property type="project" value="UniProtKB-KW"/>
</dbReference>
<feature type="signal peptide" evidence="1">
    <location>
        <begin position="1"/>
        <end position="25"/>
    </location>
</feature>
<dbReference type="InterPro" id="IPR023296">
    <property type="entry name" value="Glyco_hydro_beta-prop_sf"/>
</dbReference>
<dbReference type="SUPFAM" id="SSF75005">
    <property type="entry name" value="Arabinanase/levansucrase/invertase"/>
    <property type="match status" value="1"/>
</dbReference>
<evidence type="ECO:0000256" key="1">
    <source>
        <dbReference type="SAM" id="SignalP"/>
    </source>
</evidence>
<dbReference type="PANTHER" id="PTHR43301:SF3">
    <property type="entry name" value="ARABINAN ENDO-1,5-ALPHA-L-ARABINOSIDASE A-RELATED"/>
    <property type="match status" value="1"/>
</dbReference>
<proteinExistence type="predicted"/>
<dbReference type="PANTHER" id="PTHR43301">
    <property type="entry name" value="ARABINAN ENDO-1,5-ALPHA-L-ARABINOSIDASE"/>
    <property type="match status" value="1"/>
</dbReference>
<gene>
    <name evidence="3" type="ORF">AQJ91_23565</name>
</gene>
<dbReference type="InterPro" id="IPR036195">
    <property type="entry name" value="AbfB_ABD_sf"/>
</dbReference>
<keyword evidence="3" id="KW-0326">Glycosidase</keyword>
<evidence type="ECO:0000259" key="2">
    <source>
        <dbReference type="Pfam" id="PF05270"/>
    </source>
</evidence>
<dbReference type="STRING" id="909626.AQJ91_23565"/>
<dbReference type="Gene3D" id="2.80.10.50">
    <property type="match status" value="1"/>
</dbReference>
<accession>A0A101UXW2</accession>
<reference evidence="3 4" key="1">
    <citation type="submission" date="2015-10" db="EMBL/GenBank/DDBJ databases">
        <title>Draft genome sequence of Streptomyces sp. RV15, isolated from a marine sponge.</title>
        <authorList>
            <person name="Ruckert C."/>
            <person name="Abdelmohsen U.R."/>
            <person name="Winkler A."/>
            <person name="Hentschel U."/>
            <person name="Kalinowski J."/>
            <person name="Kampfer P."/>
            <person name="Glaeser S."/>
        </authorList>
    </citation>
    <scope>NUCLEOTIDE SEQUENCE [LARGE SCALE GENOMIC DNA]</scope>
    <source>
        <strain evidence="3 4">RV15</strain>
    </source>
</reference>
<dbReference type="Proteomes" id="UP000053260">
    <property type="component" value="Unassembled WGS sequence"/>
</dbReference>
<keyword evidence="3" id="KW-0858">Xylan degradation</keyword>
<dbReference type="AlphaFoldDB" id="A0A101UXW2"/>
<dbReference type="OrthoDB" id="9758923at2"/>
<protein>
    <submittedName>
        <fullName evidence="3">1,4-beta-xylanase</fullName>
    </submittedName>
</protein>
<dbReference type="EMBL" id="LMXB01000058">
    <property type="protein sequence ID" value="KUO18841.1"/>
    <property type="molecule type" value="Genomic_DNA"/>
</dbReference>
<name>A0A101UXW2_9ACTN</name>
<dbReference type="SUPFAM" id="SSF110221">
    <property type="entry name" value="AbfB domain"/>
    <property type="match status" value="1"/>
</dbReference>
<feature type="chain" id="PRO_5039674998" evidence="1">
    <location>
        <begin position="26"/>
        <end position="476"/>
    </location>
</feature>
<comment type="caution">
    <text evidence="3">The sequence shown here is derived from an EMBL/GenBank/DDBJ whole genome shotgun (WGS) entry which is preliminary data.</text>
</comment>
<dbReference type="CDD" id="cd23399">
    <property type="entry name" value="beta-trefoil_ABD_ABFB"/>
    <property type="match status" value="1"/>
</dbReference>
<sequence>MSVLVSRLAAILVAVALLFTGQALTTPDRAAAADPGYLMTHFIGEGSTNQQIYFSHSTDGLNWSDLNGGGMALRSTVGTRGVRDPALVRSPGGDKYWIIATDLCIGCGQTWSQSINDGSRNLVVWESTDLVTWSQPWLLNVAGAIPDGRNAWAPEAIWNPATNDYVLYWATNKPLNGATKHRIYYARTSDFRSITTPQIYIERPGTQEIIDTQIVEMPSGVGDYRYVRASGDGQITLEGSNSILGTWTNLGNLSGIGLTGSDVEGPMWMKFRDRNEWTLYLDQYATSRGYMPVTTTNPSSSGTYQLPASGSYSLGGTKKRHGSILNLTAAEETRVLARWANTPINRLQSYNFQDRYVRHAAFDVRIDQNITGPDAQFRLRPGLAGSDTVSFESVNYPGYFLRHAGFDFQLVYNDGTTQFAADATFRQVAGLADSTWSSFQSYNYPDRYIRHYAYELKLDRITTTTARSDATFKVTS</sequence>
<dbReference type="RefSeq" id="WP_067025235.1">
    <property type="nucleotide sequence ID" value="NZ_KQ949089.1"/>
</dbReference>
<dbReference type="Gene3D" id="2.115.10.20">
    <property type="entry name" value="Glycosyl hydrolase domain, family 43"/>
    <property type="match status" value="1"/>
</dbReference>
<feature type="domain" description="Alpha-L-arabinofuranosidase B arabinose-binding" evidence="2">
    <location>
        <begin position="346"/>
        <end position="474"/>
    </location>
</feature>
<dbReference type="InterPro" id="IPR007934">
    <property type="entry name" value="AbfB_ABD"/>
</dbReference>
<dbReference type="GO" id="GO:0046373">
    <property type="term" value="P:L-arabinose metabolic process"/>
    <property type="evidence" value="ECO:0007669"/>
    <property type="project" value="InterPro"/>
</dbReference>